<feature type="transmembrane region" description="Helical" evidence="8">
    <location>
        <begin position="174"/>
        <end position="194"/>
    </location>
</feature>
<feature type="transmembrane region" description="Helical" evidence="8">
    <location>
        <begin position="50"/>
        <end position="79"/>
    </location>
</feature>
<reference evidence="10" key="1">
    <citation type="journal article" date="2020" name="mSystems">
        <title>Genome- and Community-Level Interaction Insights into Carbon Utilization and Element Cycling Functions of Hydrothermarchaeota in Hydrothermal Sediment.</title>
        <authorList>
            <person name="Zhou Z."/>
            <person name="Liu Y."/>
            <person name="Xu W."/>
            <person name="Pan J."/>
            <person name="Luo Z.H."/>
            <person name="Li M."/>
        </authorList>
    </citation>
    <scope>NUCLEOTIDE SEQUENCE [LARGE SCALE GENOMIC DNA]</scope>
    <source>
        <strain evidence="10">SpSt-1182</strain>
    </source>
</reference>
<dbReference type="PANTHER" id="PTHR43470:SF3">
    <property type="entry name" value="PHOSPHATE TRANSPORT SYSTEM PERMEASE PROTEIN PSTA-RELATED"/>
    <property type="match status" value="1"/>
</dbReference>
<evidence type="ECO:0000256" key="8">
    <source>
        <dbReference type="RuleBase" id="RU363043"/>
    </source>
</evidence>
<name>A0A7V0T6C9_UNCW3</name>
<dbReference type="Pfam" id="PF00528">
    <property type="entry name" value="BPD_transp_1"/>
    <property type="match status" value="1"/>
</dbReference>
<dbReference type="GO" id="GO:0005315">
    <property type="term" value="F:phosphate transmembrane transporter activity"/>
    <property type="evidence" value="ECO:0007669"/>
    <property type="project" value="InterPro"/>
</dbReference>
<evidence type="ECO:0000256" key="2">
    <source>
        <dbReference type="ARBA" id="ARBA00007069"/>
    </source>
</evidence>
<dbReference type="Proteomes" id="UP000885672">
    <property type="component" value="Unassembled WGS sequence"/>
</dbReference>
<dbReference type="GO" id="GO:0005886">
    <property type="term" value="C:plasma membrane"/>
    <property type="evidence" value="ECO:0007669"/>
    <property type="project" value="UniProtKB-SubCell"/>
</dbReference>
<evidence type="ECO:0000313" key="10">
    <source>
        <dbReference type="EMBL" id="HDR00003.1"/>
    </source>
</evidence>
<organism evidence="10">
    <name type="scientific">candidate division WOR-3 bacterium</name>
    <dbReference type="NCBI Taxonomy" id="2052148"/>
    <lineage>
        <taxon>Bacteria</taxon>
        <taxon>Bacteria division WOR-3</taxon>
    </lineage>
</organism>
<keyword evidence="7 8" id="KW-0472">Membrane</keyword>
<dbReference type="InterPro" id="IPR035906">
    <property type="entry name" value="MetI-like_sf"/>
</dbReference>
<dbReference type="SUPFAM" id="SSF161098">
    <property type="entry name" value="MetI-like"/>
    <property type="match status" value="1"/>
</dbReference>
<proteinExistence type="inferred from homology"/>
<feature type="domain" description="ABC transmembrane type-1" evidence="9">
    <location>
        <begin position="54"/>
        <end position="262"/>
    </location>
</feature>
<evidence type="ECO:0000256" key="6">
    <source>
        <dbReference type="ARBA" id="ARBA00022989"/>
    </source>
</evidence>
<accession>A0A7V0T6C9</accession>
<dbReference type="PROSITE" id="PS50928">
    <property type="entry name" value="ABC_TM1"/>
    <property type="match status" value="1"/>
</dbReference>
<evidence type="ECO:0000256" key="3">
    <source>
        <dbReference type="ARBA" id="ARBA00022448"/>
    </source>
</evidence>
<comment type="subcellular location">
    <subcellularLocation>
        <location evidence="1 8">Cell membrane</location>
        <topology evidence="1 8">Multi-pass membrane protein</topology>
    </subcellularLocation>
</comment>
<feature type="transmembrane region" description="Helical" evidence="8">
    <location>
        <begin position="243"/>
        <end position="265"/>
    </location>
</feature>
<dbReference type="CDD" id="cd06261">
    <property type="entry name" value="TM_PBP2"/>
    <property type="match status" value="1"/>
</dbReference>
<keyword evidence="4 8" id="KW-1003">Cell membrane</keyword>
<dbReference type="InterPro" id="IPR005672">
    <property type="entry name" value="Phosphate_PstA"/>
</dbReference>
<evidence type="ECO:0000256" key="4">
    <source>
        <dbReference type="ARBA" id="ARBA00022475"/>
    </source>
</evidence>
<comment type="caution">
    <text evidence="8">Lacks conserved residue(s) required for the propagation of feature annotation.</text>
</comment>
<feature type="transmembrane region" description="Helical" evidence="8">
    <location>
        <begin position="99"/>
        <end position="119"/>
    </location>
</feature>
<evidence type="ECO:0000256" key="5">
    <source>
        <dbReference type="ARBA" id="ARBA00022692"/>
    </source>
</evidence>
<comment type="similarity">
    <text evidence="2 8">Belongs to the binding-protein-dependent transport system permease family. CysTW subfamily.</text>
</comment>
<gene>
    <name evidence="10" type="primary">pstA</name>
    <name evidence="10" type="ORF">ENN51_06950</name>
</gene>
<dbReference type="AlphaFoldDB" id="A0A7V0T6C9"/>
<protein>
    <recommendedName>
        <fullName evidence="8">Phosphate transport system permease protein PstA</fullName>
    </recommendedName>
</protein>
<evidence type="ECO:0000256" key="7">
    <source>
        <dbReference type="ARBA" id="ARBA00023136"/>
    </source>
</evidence>
<dbReference type="NCBIfam" id="TIGR00974">
    <property type="entry name" value="3a0107s02c"/>
    <property type="match status" value="1"/>
</dbReference>
<keyword evidence="6 8" id="KW-1133">Transmembrane helix</keyword>
<dbReference type="Gene3D" id="1.10.3720.10">
    <property type="entry name" value="MetI-like"/>
    <property type="match status" value="1"/>
</dbReference>
<keyword evidence="3" id="KW-0813">Transport</keyword>
<sequence>MGFAVLAVPLFAFIAFVLLLVGYLVANGIGVLSWEFLSKPPTAGMTEGGILPCIIGTVLVTFVSLAFSVPVGVFSGIYLAEYAPNNLLTRAIRSSVRSLAGVPSIVYGLFGVALFVNAMNLGMSVLASGLTLGLVNLPWIIATCEEAISAIPSSFREGALALGSTKWEAIRRNVLPYAFPGILTGVLLAVARTAGETAPILFTGVTYYTRQLPNSLLSRFMALPYHLFTLATQHDKIAEVRPVAFGTALVLVLFVLLFDALAFVIRMRVARTNTWQV</sequence>
<dbReference type="GO" id="GO:0035435">
    <property type="term" value="P:phosphate ion transmembrane transport"/>
    <property type="evidence" value="ECO:0007669"/>
    <property type="project" value="InterPro"/>
</dbReference>
<comment type="caution">
    <text evidence="10">The sequence shown here is derived from an EMBL/GenBank/DDBJ whole genome shotgun (WGS) entry which is preliminary data.</text>
</comment>
<feature type="transmembrane region" description="Helical" evidence="8">
    <location>
        <begin position="125"/>
        <end position="144"/>
    </location>
</feature>
<dbReference type="PANTHER" id="PTHR43470">
    <property type="entry name" value="PHOSPHATE TRANSPORT SYSTEM PERMEASE PROTEIN PSTA-RELATED"/>
    <property type="match status" value="1"/>
</dbReference>
<evidence type="ECO:0000259" key="9">
    <source>
        <dbReference type="PROSITE" id="PS50928"/>
    </source>
</evidence>
<dbReference type="InterPro" id="IPR000515">
    <property type="entry name" value="MetI-like"/>
</dbReference>
<evidence type="ECO:0000256" key="1">
    <source>
        <dbReference type="ARBA" id="ARBA00004651"/>
    </source>
</evidence>
<keyword evidence="5 8" id="KW-0812">Transmembrane</keyword>
<dbReference type="EMBL" id="DSBX01000259">
    <property type="protein sequence ID" value="HDR00003.1"/>
    <property type="molecule type" value="Genomic_DNA"/>
</dbReference>